<organism evidence="5 6">
    <name type="scientific">Corynebacterium kalidii</name>
    <dbReference type="NCBI Taxonomy" id="2931982"/>
    <lineage>
        <taxon>Bacteria</taxon>
        <taxon>Bacillati</taxon>
        <taxon>Actinomycetota</taxon>
        <taxon>Actinomycetes</taxon>
        <taxon>Mycobacteriales</taxon>
        <taxon>Corynebacteriaceae</taxon>
        <taxon>Corynebacterium</taxon>
    </lineage>
</organism>
<evidence type="ECO:0000256" key="2">
    <source>
        <dbReference type="ARBA" id="ARBA00022679"/>
    </source>
</evidence>
<dbReference type="Gene3D" id="3.40.1190.20">
    <property type="match status" value="1"/>
</dbReference>
<keyword evidence="2" id="KW-0808">Transferase</keyword>
<evidence type="ECO:0000256" key="3">
    <source>
        <dbReference type="ARBA" id="ARBA00022777"/>
    </source>
</evidence>
<evidence type="ECO:0000313" key="6">
    <source>
        <dbReference type="Proteomes" id="UP001139207"/>
    </source>
</evidence>
<keyword evidence="3 5" id="KW-0418">Kinase</keyword>
<evidence type="ECO:0000259" key="4">
    <source>
        <dbReference type="Pfam" id="PF00294"/>
    </source>
</evidence>
<feature type="domain" description="Carbohydrate kinase PfkB" evidence="4">
    <location>
        <begin position="22"/>
        <end position="262"/>
    </location>
</feature>
<dbReference type="AlphaFoldDB" id="A0A9X2AY91"/>
<evidence type="ECO:0000313" key="5">
    <source>
        <dbReference type="EMBL" id="MCJ7857292.1"/>
    </source>
</evidence>
<sequence>MASPHLITVGDNVVDRYQALETMYPGGNCVNVAVFARRSGLTSSYLGAVGDDDAGTLIAGSLDAEGVGTSLLRTVPGGQTAWCLIGHRDGDRVFLGSDLGVSLFTPDAADLAAIARADAVHVGASSHMDDWVAELGSRTKVSYDFSTYGDRRRIAAVAPHLWLATVSGGGLTDTEVAELAGTVTAAGAEWVLVTRGAAGAVLFHGARQWSVAATPTHVVDTLGSGDTFLARVLTGLLRHEAPPEFLAAAAEAAATTCGTVSAFGHPAPDTVAAQHSPH</sequence>
<reference evidence="5" key="1">
    <citation type="submission" date="2022-04" db="EMBL/GenBank/DDBJ databases">
        <title>Corynebacterium kalidii LD5P10.</title>
        <authorList>
            <person name="Sun J.Q."/>
        </authorList>
    </citation>
    <scope>NUCLEOTIDE SEQUENCE</scope>
    <source>
        <strain evidence="5">LD5P10</strain>
    </source>
</reference>
<name>A0A9X2AY91_9CORY</name>
<comment type="similarity">
    <text evidence="1">Belongs to the carbohydrate kinase PfkB family.</text>
</comment>
<dbReference type="SUPFAM" id="SSF53613">
    <property type="entry name" value="Ribokinase-like"/>
    <property type="match status" value="1"/>
</dbReference>
<dbReference type="Proteomes" id="UP001139207">
    <property type="component" value="Unassembled WGS sequence"/>
</dbReference>
<dbReference type="InterPro" id="IPR029056">
    <property type="entry name" value="Ribokinase-like"/>
</dbReference>
<dbReference type="InterPro" id="IPR050306">
    <property type="entry name" value="PfkB_Carbo_kinase"/>
</dbReference>
<dbReference type="Pfam" id="PF00294">
    <property type="entry name" value="PfkB"/>
    <property type="match status" value="1"/>
</dbReference>
<comment type="caution">
    <text evidence="5">The sequence shown here is derived from an EMBL/GenBank/DDBJ whole genome shotgun (WGS) entry which is preliminary data.</text>
</comment>
<evidence type="ECO:0000256" key="1">
    <source>
        <dbReference type="ARBA" id="ARBA00010688"/>
    </source>
</evidence>
<keyword evidence="6" id="KW-1185">Reference proteome</keyword>
<proteinExistence type="inferred from homology"/>
<dbReference type="EMBL" id="JALIEA010000006">
    <property type="protein sequence ID" value="MCJ7857292.1"/>
    <property type="molecule type" value="Genomic_DNA"/>
</dbReference>
<dbReference type="GO" id="GO:0016301">
    <property type="term" value="F:kinase activity"/>
    <property type="evidence" value="ECO:0007669"/>
    <property type="project" value="UniProtKB-KW"/>
</dbReference>
<gene>
    <name evidence="5" type="ORF">MUN33_00955</name>
</gene>
<dbReference type="PANTHER" id="PTHR43085">
    <property type="entry name" value="HEXOKINASE FAMILY MEMBER"/>
    <property type="match status" value="1"/>
</dbReference>
<protein>
    <submittedName>
        <fullName evidence="5">PfkB family carbohydrate kinase</fullName>
    </submittedName>
</protein>
<dbReference type="RefSeq" id="WP_244803038.1">
    <property type="nucleotide sequence ID" value="NZ_JALIEA010000006.1"/>
</dbReference>
<accession>A0A9X2AY91</accession>
<dbReference type="InterPro" id="IPR011611">
    <property type="entry name" value="PfkB_dom"/>
</dbReference>
<dbReference type="PANTHER" id="PTHR43085:SF41">
    <property type="entry name" value="FRUCTOSELYSINE 6-KINASE"/>
    <property type="match status" value="1"/>
</dbReference>